<feature type="modified residue" description="4-aspartylphosphate" evidence="5">
    <location>
        <position position="54"/>
    </location>
</feature>
<keyword evidence="4" id="KW-0283">Flagellar rotation</keyword>
<dbReference type="RefSeq" id="WP_207560803.1">
    <property type="nucleotide sequence ID" value="NZ_CP046072.1"/>
</dbReference>
<keyword evidence="3 5" id="KW-0597">Phosphoprotein</keyword>
<dbReference type="AlphaFoldDB" id="A0A975B0I0"/>
<evidence type="ECO:0000256" key="1">
    <source>
        <dbReference type="ARBA" id="ARBA00001946"/>
    </source>
</evidence>
<dbReference type="GO" id="GO:0006935">
    <property type="term" value="P:chemotaxis"/>
    <property type="evidence" value="ECO:0007669"/>
    <property type="project" value="UniProtKB-KW"/>
</dbReference>
<evidence type="ECO:0000256" key="4">
    <source>
        <dbReference type="ARBA" id="ARBA00022779"/>
    </source>
</evidence>
<accession>A0A975B0I0</accession>
<dbReference type="InterPro" id="IPR011006">
    <property type="entry name" value="CheY-like_superfamily"/>
</dbReference>
<reference evidence="7" key="2">
    <citation type="submission" date="2021-04" db="EMBL/GenBank/DDBJ databases">
        <title>Isolation and characterization of a novel species of the genus Sulfurimonas.</title>
        <authorList>
            <person name="Fukui M."/>
        </authorList>
    </citation>
    <scope>NUCLEOTIDE SEQUENCE</scope>
    <source>
        <strain evidence="7">H1576</strain>
    </source>
</reference>
<dbReference type="InterPro" id="IPR001789">
    <property type="entry name" value="Sig_transdc_resp-reg_receiver"/>
</dbReference>
<evidence type="ECO:0000256" key="5">
    <source>
        <dbReference type="PROSITE-ProRule" id="PRU00169"/>
    </source>
</evidence>
<dbReference type="GO" id="GO:0000160">
    <property type="term" value="P:phosphorelay signal transduction system"/>
    <property type="evidence" value="ECO:0007669"/>
    <property type="project" value="InterPro"/>
</dbReference>
<dbReference type="Gene3D" id="3.40.50.2300">
    <property type="match status" value="1"/>
</dbReference>
<reference evidence="7" key="1">
    <citation type="submission" date="2019-11" db="EMBL/GenBank/DDBJ databases">
        <authorList>
            <person name="Kojima H."/>
        </authorList>
    </citation>
    <scope>NUCLEOTIDE SEQUENCE</scope>
    <source>
        <strain evidence="7">H1576</strain>
    </source>
</reference>
<dbReference type="PROSITE" id="PS50110">
    <property type="entry name" value="RESPONSE_REGULATORY"/>
    <property type="match status" value="1"/>
</dbReference>
<keyword evidence="8" id="KW-1185">Reference proteome</keyword>
<evidence type="ECO:0000313" key="7">
    <source>
        <dbReference type="EMBL" id="QSZ41986.1"/>
    </source>
</evidence>
<evidence type="ECO:0000313" key="8">
    <source>
        <dbReference type="Proteomes" id="UP000671852"/>
    </source>
</evidence>
<dbReference type="GO" id="GO:0097588">
    <property type="term" value="P:archaeal or bacterial-type flagellum-dependent cell motility"/>
    <property type="evidence" value="ECO:0007669"/>
    <property type="project" value="UniProtKB-KW"/>
</dbReference>
<dbReference type="SMART" id="SM00448">
    <property type="entry name" value="REC"/>
    <property type="match status" value="1"/>
</dbReference>
<gene>
    <name evidence="7" type="ORF">GJV85_07645</name>
</gene>
<dbReference type="CDD" id="cd00156">
    <property type="entry name" value="REC"/>
    <property type="match status" value="1"/>
</dbReference>
<sequence length="133" mass="15526">MKIIILDDSATIRMIIEAHLEDLGVNENEIFSFENGFKALEFIYMNGADIVFTDINMPGLNGYEFAQMLYIRFPRLKNAMFAISGDENKESYMKMKEIGIHRFLKKPINAEHFEHFMKPEILKRKAAEKESQN</sequence>
<organism evidence="7 8">
    <name type="scientific">Sulfurimonas aquatica</name>
    <dbReference type="NCBI Taxonomy" id="2672570"/>
    <lineage>
        <taxon>Bacteria</taxon>
        <taxon>Pseudomonadati</taxon>
        <taxon>Campylobacterota</taxon>
        <taxon>Epsilonproteobacteria</taxon>
        <taxon>Campylobacterales</taxon>
        <taxon>Sulfurimonadaceae</taxon>
        <taxon>Sulfurimonas</taxon>
    </lineage>
</organism>
<evidence type="ECO:0000256" key="2">
    <source>
        <dbReference type="ARBA" id="ARBA00022500"/>
    </source>
</evidence>
<dbReference type="Proteomes" id="UP000671852">
    <property type="component" value="Chromosome"/>
</dbReference>
<dbReference type="PANTHER" id="PTHR44591:SF24">
    <property type="entry name" value="PROTEIN-GLUTAMATE METHYLESTERASE_PROTEIN-GLUTAMINE GLUTAMINASE 1"/>
    <property type="match status" value="1"/>
</dbReference>
<proteinExistence type="predicted"/>
<keyword evidence="2" id="KW-0145">Chemotaxis</keyword>
<dbReference type="KEGG" id="saqt:GJV85_07645"/>
<name>A0A975B0I0_9BACT</name>
<feature type="domain" description="Response regulatory" evidence="6">
    <location>
        <begin position="2"/>
        <end position="121"/>
    </location>
</feature>
<evidence type="ECO:0000259" key="6">
    <source>
        <dbReference type="PROSITE" id="PS50110"/>
    </source>
</evidence>
<dbReference type="InterPro" id="IPR050595">
    <property type="entry name" value="Bact_response_regulator"/>
</dbReference>
<dbReference type="EMBL" id="CP046072">
    <property type="protein sequence ID" value="QSZ41986.1"/>
    <property type="molecule type" value="Genomic_DNA"/>
</dbReference>
<comment type="cofactor">
    <cofactor evidence="1">
        <name>Mg(2+)</name>
        <dbReference type="ChEBI" id="CHEBI:18420"/>
    </cofactor>
</comment>
<dbReference type="SUPFAM" id="SSF52172">
    <property type="entry name" value="CheY-like"/>
    <property type="match status" value="1"/>
</dbReference>
<protein>
    <submittedName>
        <fullName evidence="7">Response regulator</fullName>
    </submittedName>
</protein>
<dbReference type="Pfam" id="PF00072">
    <property type="entry name" value="Response_reg"/>
    <property type="match status" value="1"/>
</dbReference>
<evidence type="ECO:0000256" key="3">
    <source>
        <dbReference type="ARBA" id="ARBA00022553"/>
    </source>
</evidence>
<dbReference type="PANTHER" id="PTHR44591">
    <property type="entry name" value="STRESS RESPONSE REGULATOR PROTEIN 1"/>
    <property type="match status" value="1"/>
</dbReference>